<dbReference type="EMBL" id="JACYHB010000012">
    <property type="protein sequence ID" value="MBD8080105.1"/>
    <property type="molecule type" value="Genomic_DNA"/>
</dbReference>
<dbReference type="PANTHER" id="PTHR34202">
    <property type="entry name" value="UPF0548 PROTEIN"/>
    <property type="match status" value="1"/>
</dbReference>
<protein>
    <submittedName>
        <fullName evidence="2">DUF1990 domain-containing protein</fullName>
    </submittedName>
</protein>
<evidence type="ECO:0000259" key="1">
    <source>
        <dbReference type="Pfam" id="PF09348"/>
    </source>
</evidence>
<dbReference type="Proteomes" id="UP000610846">
    <property type="component" value="Unassembled WGS sequence"/>
</dbReference>
<dbReference type="PIRSF" id="PIRSF010260">
    <property type="entry name" value="UCP010260"/>
    <property type="match status" value="1"/>
</dbReference>
<dbReference type="AlphaFoldDB" id="A0A927PG77"/>
<dbReference type="PANTHER" id="PTHR34202:SF1">
    <property type="entry name" value="UPF0548 PROTEIN"/>
    <property type="match status" value="1"/>
</dbReference>
<sequence>MTFTYTEVGATRTGTLPPGYRHLHVRHRLSRRAHPPEDLAWLGEQLLTWRVHAAARVTLEADAPVAAPGGKVTTLLGVGRLRLFEPCEVVWVERGERRVAFGYGTLPGHAFVGEECFAVERDVAGDLWWTIDVFSRPALWWVRPLALVVPTFQRVFAHHLGRGAAKLLRARAG</sequence>
<feature type="domain" description="DUF1990" evidence="1">
    <location>
        <begin position="4"/>
        <end position="162"/>
    </location>
</feature>
<organism evidence="2 3">
    <name type="scientific">Cellulosimicrobium arenosum</name>
    <dbReference type="NCBI Taxonomy" id="2708133"/>
    <lineage>
        <taxon>Bacteria</taxon>
        <taxon>Bacillati</taxon>
        <taxon>Actinomycetota</taxon>
        <taxon>Actinomycetes</taxon>
        <taxon>Micrococcales</taxon>
        <taxon>Promicromonosporaceae</taxon>
        <taxon>Cellulosimicrobium</taxon>
    </lineage>
</organism>
<evidence type="ECO:0000313" key="2">
    <source>
        <dbReference type="EMBL" id="MBD8080105.1"/>
    </source>
</evidence>
<evidence type="ECO:0000313" key="3">
    <source>
        <dbReference type="Proteomes" id="UP000610846"/>
    </source>
</evidence>
<proteinExistence type="predicted"/>
<reference evidence="2" key="1">
    <citation type="journal article" date="2018" name="Curr. Microbiol.">
        <title>Cellulosimicrobium arenosum sp. nov., Isolated from Marine Sediment Sand.</title>
        <authorList>
            <person name="Oh M."/>
            <person name="Kim J.H."/>
            <person name="Yoon J.H."/>
            <person name="Schumann P."/>
            <person name="Kim W."/>
        </authorList>
    </citation>
    <scope>NUCLEOTIDE SEQUENCE</scope>
    <source>
        <strain evidence="2">KCTC 49039</strain>
    </source>
</reference>
<keyword evidence="3" id="KW-1185">Reference proteome</keyword>
<dbReference type="InterPro" id="IPR018960">
    <property type="entry name" value="DUF1990"/>
</dbReference>
<accession>A0A927PG77</accession>
<name>A0A927PG77_9MICO</name>
<gene>
    <name evidence="2" type="ORF">IF651_13680</name>
</gene>
<dbReference type="InterPro" id="IPR014457">
    <property type="entry name" value="UCP010260"/>
</dbReference>
<dbReference type="Pfam" id="PF09348">
    <property type="entry name" value="DUF1990"/>
    <property type="match status" value="1"/>
</dbReference>
<reference evidence="2" key="2">
    <citation type="submission" date="2020-09" db="EMBL/GenBank/DDBJ databases">
        <authorList>
            <person name="Yu Y."/>
        </authorList>
    </citation>
    <scope>NUCLEOTIDE SEQUENCE</scope>
    <source>
        <strain evidence="2">KCTC 49039</strain>
    </source>
</reference>
<dbReference type="RefSeq" id="WP_191829684.1">
    <property type="nucleotide sequence ID" value="NZ_JACYHB010000012.1"/>
</dbReference>
<comment type="caution">
    <text evidence="2">The sequence shown here is derived from an EMBL/GenBank/DDBJ whole genome shotgun (WGS) entry which is preliminary data.</text>
</comment>